<name>A0AA88JB96_FICCA</name>
<keyword evidence="3" id="KW-1185">Reference proteome</keyword>
<feature type="compositionally biased region" description="Basic and acidic residues" evidence="1">
    <location>
        <begin position="112"/>
        <end position="128"/>
    </location>
</feature>
<feature type="compositionally biased region" description="Gly residues" evidence="1">
    <location>
        <begin position="98"/>
        <end position="111"/>
    </location>
</feature>
<proteinExistence type="predicted"/>
<evidence type="ECO:0000313" key="2">
    <source>
        <dbReference type="EMBL" id="GMN67789.1"/>
    </source>
</evidence>
<feature type="compositionally biased region" description="Basic and acidic residues" evidence="1">
    <location>
        <begin position="81"/>
        <end position="95"/>
    </location>
</feature>
<protein>
    <submittedName>
        <fullName evidence="2">Uncharacterized protein</fullName>
    </submittedName>
</protein>
<comment type="caution">
    <text evidence="2">The sequence shown here is derived from an EMBL/GenBank/DDBJ whole genome shotgun (WGS) entry which is preliminary data.</text>
</comment>
<reference evidence="2" key="1">
    <citation type="submission" date="2023-07" db="EMBL/GenBank/DDBJ databases">
        <title>draft genome sequence of fig (Ficus carica).</title>
        <authorList>
            <person name="Takahashi T."/>
            <person name="Nishimura K."/>
        </authorList>
    </citation>
    <scope>NUCLEOTIDE SEQUENCE</scope>
</reference>
<dbReference type="EMBL" id="BTGU01000500">
    <property type="protein sequence ID" value="GMN67789.1"/>
    <property type="molecule type" value="Genomic_DNA"/>
</dbReference>
<accession>A0AA88JB96</accession>
<evidence type="ECO:0000256" key="1">
    <source>
        <dbReference type="SAM" id="MobiDB-lite"/>
    </source>
</evidence>
<organism evidence="2 3">
    <name type="scientific">Ficus carica</name>
    <name type="common">Common fig</name>
    <dbReference type="NCBI Taxonomy" id="3494"/>
    <lineage>
        <taxon>Eukaryota</taxon>
        <taxon>Viridiplantae</taxon>
        <taxon>Streptophyta</taxon>
        <taxon>Embryophyta</taxon>
        <taxon>Tracheophyta</taxon>
        <taxon>Spermatophyta</taxon>
        <taxon>Magnoliopsida</taxon>
        <taxon>eudicotyledons</taxon>
        <taxon>Gunneridae</taxon>
        <taxon>Pentapetalae</taxon>
        <taxon>rosids</taxon>
        <taxon>fabids</taxon>
        <taxon>Rosales</taxon>
        <taxon>Moraceae</taxon>
        <taxon>Ficeae</taxon>
        <taxon>Ficus</taxon>
    </lineage>
</organism>
<feature type="compositionally biased region" description="Gly residues" evidence="1">
    <location>
        <begin position="166"/>
        <end position="175"/>
    </location>
</feature>
<evidence type="ECO:0000313" key="3">
    <source>
        <dbReference type="Proteomes" id="UP001187192"/>
    </source>
</evidence>
<dbReference type="AlphaFoldDB" id="A0AA88JB96"/>
<dbReference type="Proteomes" id="UP001187192">
    <property type="component" value="Unassembled WGS sequence"/>
</dbReference>
<feature type="compositionally biased region" description="Basic and acidic residues" evidence="1">
    <location>
        <begin position="136"/>
        <end position="159"/>
    </location>
</feature>
<feature type="region of interest" description="Disordered" evidence="1">
    <location>
        <begin position="65"/>
        <end position="205"/>
    </location>
</feature>
<gene>
    <name evidence="2" type="ORF">TIFTF001_036854</name>
</gene>
<sequence length="205" mass="22435">MEWLKGFRGRVRFRRVGEEGKSGIWHLGLKSMIVGGHYENDLSGGPPSLSSPFSLFSLSLPLSLSSPLSRRPHPRLPHPTPDVRREREREGESRVRVGWGGAGLSRVGGRGPGREREERKREKGEEKGPVVGGPEVGHREREEKRKKGEERGKERERGVASDQPAGGEGAGGGSPVSGVGRRRPSPTSKRSRAMEKTLDGKGNVR</sequence>